<organism evidence="2">
    <name type="scientific">marine metagenome</name>
    <dbReference type="NCBI Taxonomy" id="408172"/>
    <lineage>
        <taxon>unclassified sequences</taxon>
        <taxon>metagenomes</taxon>
        <taxon>ecological metagenomes</taxon>
    </lineage>
</organism>
<feature type="transmembrane region" description="Helical" evidence="1">
    <location>
        <begin position="113"/>
        <end position="133"/>
    </location>
</feature>
<keyword evidence="1" id="KW-1133">Transmembrane helix</keyword>
<reference evidence="2" key="1">
    <citation type="submission" date="2018-05" db="EMBL/GenBank/DDBJ databases">
        <authorList>
            <person name="Lanie J.A."/>
            <person name="Ng W.-L."/>
            <person name="Kazmierczak K.M."/>
            <person name="Andrzejewski T.M."/>
            <person name="Davidsen T.M."/>
            <person name="Wayne K.J."/>
            <person name="Tettelin H."/>
            <person name="Glass J.I."/>
            <person name="Rusch D."/>
            <person name="Podicherti R."/>
            <person name="Tsui H.-C.T."/>
            <person name="Winkler M.E."/>
        </authorList>
    </citation>
    <scope>NUCLEOTIDE SEQUENCE</scope>
</reference>
<accession>A0A381PA37</accession>
<feature type="transmembrane region" description="Helical" evidence="1">
    <location>
        <begin position="50"/>
        <end position="82"/>
    </location>
</feature>
<evidence type="ECO:0008006" key="3">
    <source>
        <dbReference type="Google" id="ProtNLM"/>
    </source>
</evidence>
<sequence length="137" mass="15435">MQILNIDSIKIVQILASLFFSIVFFQSGIDKIIDRKGNLEFFKDHFKDTLLYKIFSPALSILAFLEITTAGVCLFGFTYSLIFADTTFIFYGLLLAGLVLLMLLFGQRVAKDYIGAADITVYFIVCIITIMSFKIKG</sequence>
<gene>
    <name evidence="2" type="ORF">METZ01_LOCUS16685</name>
</gene>
<keyword evidence="1" id="KW-0472">Membrane</keyword>
<dbReference type="AlphaFoldDB" id="A0A381PA37"/>
<evidence type="ECO:0000313" key="2">
    <source>
        <dbReference type="EMBL" id="SUZ63831.1"/>
    </source>
</evidence>
<name>A0A381PA37_9ZZZZ</name>
<feature type="transmembrane region" description="Helical" evidence="1">
    <location>
        <begin position="12"/>
        <end position="29"/>
    </location>
</feature>
<keyword evidence="1" id="KW-0812">Transmembrane</keyword>
<feature type="transmembrane region" description="Helical" evidence="1">
    <location>
        <begin position="88"/>
        <end position="106"/>
    </location>
</feature>
<dbReference type="EMBL" id="UINC01000926">
    <property type="protein sequence ID" value="SUZ63831.1"/>
    <property type="molecule type" value="Genomic_DNA"/>
</dbReference>
<protein>
    <recommendedName>
        <fullName evidence="3">DoxX family protein</fullName>
    </recommendedName>
</protein>
<proteinExistence type="predicted"/>
<evidence type="ECO:0000256" key="1">
    <source>
        <dbReference type="SAM" id="Phobius"/>
    </source>
</evidence>